<dbReference type="HOGENOM" id="CLU_064039_0_0_1"/>
<evidence type="ECO:0000313" key="2">
    <source>
        <dbReference type="EMBL" id="EON68006.1"/>
    </source>
</evidence>
<dbReference type="Pfam" id="PF04909">
    <property type="entry name" value="Amidohydro_2"/>
    <property type="match status" value="1"/>
</dbReference>
<dbReference type="SUPFAM" id="SSF51556">
    <property type="entry name" value="Metallo-dependent hydrolases"/>
    <property type="match status" value="1"/>
</dbReference>
<dbReference type="PANTHER" id="PTHR35563:SF2">
    <property type="entry name" value="BARREL METAL-DEPENDENT HYDROLASE, PUTATIVE (AFU_ORTHOLOGUE AFUA_1G16240)-RELATED"/>
    <property type="match status" value="1"/>
</dbReference>
<protein>
    <recommendedName>
        <fullName evidence="1">Amidohydrolase-related domain-containing protein</fullName>
    </recommendedName>
</protein>
<dbReference type="InterPro" id="IPR052358">
    <property type="entry name" value="Aro_Compnd_Degr_Hydrolases"/>
</dbReference>
<dbReference type="eggNOG" id="ENOG502S92K">
    <property type="taxonomic scope" value="Eukaryota"/>
</dbReference>
<evidence type="ECO:0000313" key="3">
    <source>
        <dbReference type="Proteomes" id="UP000016924"/>
    </source>
</evidence>
<dbReference type="GO" id="GO:0016787">
    <property type="term" value="F:hydrolase activity"/>
    <property type="evidence" value="ECO:0007669"/>
    <property type="project" value="InterPro"/>
</dbReference>
<name>R7Z256_CONA1</name>
<dbReference type="OrthoDB" id="2135488at2759"/>
<evidence type="ECO:0000259" key="1">
    <source>
        <dbReference type="Pfam" id="PF04909"/>
    </source>
</evidence>
<dbReference type="InterPro" id="IPR032466">
    <property type="entry name" value="Metal_Hydrolase"/>
</dbReference>
<dbReference type="PANTHER" id="PTHR35563">
    <property type="entry name" value="BARREL METAL-DEPENDENT HYDROLASE, PUTATIVE (AFU_ORTHOLOGUE AFUA_1G16240)-RELATED"/>
    <property type="match status" value="1"/>
</dbReference>
<dbReference type="AlphaFoldDB" id="R7Z256"/>
<organism evidence="2 3">
    <name type="scientific">Coniosporium apollinis (strain CBS 100218)</name>
    <name type="common">Rock-inhabiting black yeast</name>
    <dbReference type="NCBI Taxonomy" id="1168221"/>
    <lineage>
        <taxon>Eukaryota</taxon>
        <taxon>Fungi</taxon>
        <taxon>Dikarya</taxon>
        <taxon>Ascomycota</taxon>
        <taxon>Pezizomycotina</taxon>
        <taxon>Dothideomycetes</taxon>
        <taxon>Dothideomycetes incertae sedis</taxon>
        <taxon>Coniosporium</taxon>
    </lineage>
</organism>
<dbReference type="EMBL" id="JH767592">
    <property type="protein sequence ID" value="EON68006.1"/>
    <property type="molecule type" value="Genomic_DNA"/>
</dbReference>
<dbReference type="InterPro" id="IPR006680">
    <property type="entry name" value="Amidohydro-rel"/>
</dbReference>
<dbReference type="GeneID" id="19904464"/>
<proteinExistence type="predicted"/>
<keyword evidence="3" id="KW-1185">Reference proteome</keyword>
<sequence length="326" mass="36873">MQKLRVGFRGQHYCTSFALRTLLPSRTSHTPSSHPCLSVPPGAWDSHVHDIDPSYPTIPTAAYKPTRSQSYGQAAWMTAFRPVYVQPSIYGTDNACQLSALESKQGCKSTADARAVVAFDPRDTDRDSLNEWHRLGVRGVRINLKSGGARPSPTELRSLLGRYAEVVRPLETEDHQPLETWALQLYVELEMAGGLEALVPKLGVKVVLDHFAGLEGGKEGLEAVRRGEAWKGLLRLMENENVYVKISAPYRITPNWEELDPFFRDLANVRQGRGIVFASDWPHTRFEDVDAEKWIKMCLDWCGENEELRKNLFRRNAERLWDVGPD</sequence>
<dbReference type="STRING" id="1168221.R7Z256"/>
<gene>
    <name evidence="2" type="ORF">W97_07153</name>
</gene>
<dbReference type="Gene3D" id="3.20.20.140">
    <property type="entry name" value="Metal-dependent hydrolases"/>
    <property type="match status" value="1"/>
</dbReference>
<accession>R7Z256</accession>
<dbReference type="OMA" id="WDSHMHI"/>
<reference evidence="3" key="1">
    <citation type="submission" date="2012-06" db="EMBL/GenBank/DDBJ databases">
        <title>The genome sequence of Coniosporium apollinis CBS 100218.</title>
        <authorList>
            <consortium name="The Broad Institute Genome Sequencing Platform"/>
            <person name="Cuomo C."/>
            <person name="Gorbushina A."/>
            <person name="Noack S."/>
            <person name="Walker B."/>
            <person name="Young S.K."/>
            <person name="Zeng Q."/>
            <person name="Gargeya S."/>
            <person name="Fitzgerald M."/>
            <person name="Haas B."/>
            <person name="Abouelleil A."/>
            <person name="Alvarado L."/>
            <person name="Arachchi H.M."/>
            <person name="Berlin A.M."/>
            <person name="Chapman S.B."/>
            <person name="Goldberg J."/>
            <person name="Griggs A."/>
            <person name="Gujja S."/>
            <person name="Hansen M."/>
            <person name="Howarth C."/>
            <person name="Imamovic A."/>
            <person name="Larimer J."/>
            <person name="McCowan C."/>
            <person name="Montmayeur A."/>
            <person name="Murphy C."/>
            <person name="Neiman D."/>
            <person name="Pearson M."/>
            <person name="Priest M."/>
            <person name="Roberts A."/>
            <person name="Saif S."/>
            <person name="Shea T."/>
            <person name="Sisk P."/>
            <person name="Sykes S."/>
            <person name="Wortman J."/>
            <person name="Nusbaum C."/>
            <person name="Birren B."/>
        </authorList>
    </citation>
    <scope>NUCLEOTIDE SEQUENCE [LARGE SCALE GENOMIC DNA]</scope>
    <source>
        <strain evidence="3">CBS 100218</strain>
    </source>
</reference>
<dbReference type="RefSeq" id="XP_007783323.1">
    <property type="nucleotide sequence ID" value="XM_007785133.1"/>
</dbReference>
<feature type="domain" description="Amidohydrolase-related" evidence="1">
    <location>
        <begin position="45"/>
        <end position="322"/>
    </location>
</feature>
<dbReference type="Proteomes" id="UP000016924">
    <property type="component" value="Unassembled WGS sequence"/>
</dbReference>